<gene>
    <name evidence="2" type="ORF">H0921_11420</name>
</gene>
<keyword evidence="3" id="KW-1185">Reference proteome</keyword>
<protein>
    <submittedName>
        <fullName evidence="2">NPCBM/NEW2 domain-containing protein</fullName>
    </submittedName>
</protein>
<dbReference type="InterPro" id="IPR008979">
    <property type="entry name" value="Galactose-bd-like_sf"/>
</dbReference>
<sequence length="419" mass="45788">MPHGITAWCRFLGTVMLVLWGAALSLSAAEVITLDGKKLAGDLLAVEKERITLRVGQVQVQIPNNSLLAVEFGRTVPPLPKGARYHEIELTDGSTLRVSRFSIKQRQVECELLSGPEDVPLPRYDLSLDVVFFMMKGAEDPTVRTAWKKMLNARGKRDLYVIREGDTLNFLQGTIHGGTPDGARLDFERAEGERVSLLQSRATGGLVLAHPPRGNLPPKLCKVLDVFGNQLVAQSVELTEGGVLVTTVAGVRFHYPKLAALARLDFSLGNLAYLSDLPLQITAPELPAEEKELRLHLHLPVLKDRGLSGEVLKVAGQPPFTKGLLIAPDTVITVEPGGEYREFQAIAGLPESVLDGQLAVQLTVEGDGRVLFQQTLRRKDPPKPLALDIQGVRQLRLIVEGDFAVNGNRLILGNARFVK</sequence>
<comment type="caution">
    <text evidence="2">The sequence shown here is derived from an EMBL/GenBank/DDBJ whole genome shotgun (WGS) entry which is preliminary data.</text>
</comment>
<dbReference type="AlphaFoldDB" id="A0A7V8VEX0"/>
<evidence type="ECO:0000313" key="3">
    <source>
        <dbReference type="Proteomes" id="UP000542342"/>
    </source>
</evidence>
<accession>A0A7V8VEX0</accession>
<evidence type="ECO:0000313" key="2">
    <source>
        <dbReference type="EMBL" id="MBA2226770.1"/>
    </source>
</evidence>
<dbReference type="RefSeq" id="WP_194538218.1">
    <property type="nucleotide sequence ID" value="NZ_JACEFB010000008.1"/>
</dbReference>
<dbReference type="Pfam" id="PF08305">
    <property type="entry name" value="NPCBM"/>
    <property type="match status" value="1"/>
</dbReference>
<dbReference type="EMBL" id="JACEFB010000008">
    <property type="protein sequence ID" value="MBA2226770.1"/>
    <property type="molecule type" value="Genomic_DNA"/>
</dbReference>
<name>A0A7V8VEX0_9BACT</name>
<dbReference type="Gene3D" id="2.60.120.1060">
    <property type="entry name" value="NPCBM/NEW2 domain"/>
    <property type="match status" value="1"/>
</dbReference>
<dbReference type="InterPro" id="IPR013222">
    <property type="entry name" value="Glyco_hyd_98_carb-bd"/>
</dbReference>
<feature type="domain" description="Glycosyl hydrolase family 98 putative carbohydrate-binding module" evidence="1">
    <location>
        <begin position="268"/>
        <end position="419"/>
    </location>
</feature>
<proteinExistence type="predicted"/>
<dbReference type="SMART" id="SM00776">
    <property type="entry name" value="NPCBM"/>
    <property type="match status" value="1"/>
</dbReference>
<reference evidence="2 3" key="1">
    <citation type="submission" date="2020-07" db="EMBL/GenBank/DDBJ databases">
        <title>Thermogemmata thermophila gen. nov., sp. nov., a novel moderate thermophilic planctomycete from a Kamchatka hot spring.</title>
        <authorList>
            <person name="Elcheninov A.G."/>
            <person name="Podosokorskaya O.A."/>
            <person name="Kovaleva O.L."/>
            <person name="Novikov A."/>
            <person name="Bonch-Osmolovskaya E.A."/>
            <person name="Toshchakov S.V."/>
            <person name="Kublanov I.V."/>
        </authorList>
    </citation>
    <scope>NUCLEOTIDE SEQUENCE [LARGE SCALE GENOMIC DNA]</scope>
    <source>
        <strain evidence="2 3">2918</strain>
    </source>
</reference>
<dbReference type="InterPro" id="IPR038637">
    <property type="entry name" value="NPCBM_sf"/>
</dbReference>
<dbReference type="SUPFAM" id="SSF49785">
    <property type="entry name" value="Galactose-binding domain-like"/>
    <property type="match status" value="1"/>
</dbReference>
<dbReference type="Proteomes" id="UP000542342">
    <property type="component" value="Unassembled WGS sequence"/>
</dbReference>
<evidence type="ECO:0000259" key="1">
    <source>
        <dbReference type="SMART" id="SM00776"/>
    </source>
</evidence>
<organism evidence="2 3">
    <name type="scientific">Thermogemmata fonticola</name>
    <dbReference type="NCBI Taxonomy" id="2755323"/>
    <lineage>
        <taxon>Bacteria</taxon>
        <taxon>Pseudomonadati</taxon>
        <taxon>Planctomycetota</taxon>
        <taxon>Planctomycetia</taxon>
        <taxon>Gemmatales</taxon>
        <taxon>Gemmataceae</taxon>
        <taxon>Thermogemmata</taxon>
    </lineage>
</organism>